<dbReference type="EMBL" id="AP022565">
    <property type="protein sequence ID" value="BBX28723.1"/>
    <property type="molecule type" value="Genomic_DNA"/>
</dbReference>
<keyword evidence="4" id="KW-0804">Transcription</keyword>
<dbReference type="SMART" id="SM01043">
    <property type="entry name" value="BTAD"/>
    <property type="match status" value="1"/>
</dbReference>
<dbReference type="InterPro" id="IPR041664">
    <property type="entry name" value="AAA_16"/>
</dbReference>
<dbReference type="SUPFAM" id="SSF52540">
    <property type="entry name" value="P-loop containing nucleoside triphosphate hydrolases"/>
    <property type="match status" value="1"/>
</dbReference>
<dbReference type="InterPro" id="IPR027417">
    <property type="entry name" value="P-loop_NTPase"/>
</dbReference>
<dbReference type="RefSeq" id="WP_163666552.1">
    <property type="nucleotide sequence ID" value="NZ_AP022565.1"/>
</dbReference>
<sequence length="1117" mass="119215">MTADDPVRVRVLGPVQAWIGDDPVDLGARLQRALLARLVAAHGHTVSVDRLIDDLWEGEPPPKALSALQVYVSHLRRALEPGRQRRAPARILVSAAPGYCLRLPVDAVDSWRFDAKVTAAYEESDPQRRVFLLDEALADWSGDPFAGAGDVLWAAPEVARLTELRLAAVEARAAALVELGRYSTAIASLERHVGGRPDREGAAAVLATALYRTGRQTDALEVLRRTRDHLVDELGLEPGRALRDLERDILRQADHLEPSRPLQPVIPEVAGPDGAELAIRDRGATAAHGRAEELAEIDLAASTVASVGGSAVLWIGGEAGSGKSTLAAAATARLRAAGWRTVLGRCPEVHGAPAGWAWTEVLRELLDAGATVDDDGRQALAPLLHDVAAVEPGTFWLGHAVADVLSAVAGSQPLAVVLDDLHRTDGLTLELLRLVADRIKDLPVLVIGTYRPSEDRGELEVARAALTVHTAAHLILDGLDAAATTALAADCGLTAASGEALRLLRERTGGNPLFVRELARLMVAEGSDAVWASVPVGVRDVLRRRVARLPGPTVTALRQAAVLGRDIDVDLLAELGRNDPEDLLDALEPAVLLGLLDEPAPGRLRFAHSLVRDTLYEDISKLRRSRLHGAALELLSAPGRSVDPAALAHHAVASATAETALAAADFATVAARDADSVGAYTEAARQWRAAVQMLELAASRRLRSSAGNLEREIDARCGLISALAQSGDAVAARIELKAALQLPPGTSRDDLLVQVLTAWDTPLVWRDREYDESDAQMIGLLRRLLDGSSVNVSVAERIRLLKALYVELEGTDPEGALTASTELLELARRAYAEDPASSGRLLCTALNVRAYCALGPDLDAERDATAAELLQTAEATEQADYQAVAHWMLSLAAGHRSDLATAKRHVDIAVARAGTGQLVHLLGVLGLFRARMYLLAARLDEAVGAYTDLAARMVENGAANGAKLAMVGRVTGEFCLGDLGVLADELVFFYREVSVAALDAAVLALIARGREAEARELWRDRQPIERAYFWLPFTVLRVNAAVALGDVAEAEARAADLYPYSGRIAGLGVDGLMMGPVDEALAAAADVLGRPDQARDYREAAAVLRDRLADEAQRFID</sequence>
<name>A0A6N4UY16_9MYCO</name>
<dbReference type="InterPro" id="IPR011990">
    <property type="entry name" value="TPR-like_helical_dom_sf"/>
</dbReference>
<keyword evidence="3 5" id="KW-0238">DNA-binding</keyword>
<dbReference type="Gene3D" id="1.10.10.10">
    <property type="entry name" value="Winged helix-like DNA-binding domain superfamily/Winged helix DNA-binding domain"/>
    <property type="match status" value="1"/>
</dbReference>
<dbReference type="SUPFAM" id="SSF48452">
    <property type="entry name" value="TPR-like"/>
    <property type="match status" value="1"/>
</dbReference>
<evidence type="ECO:0000313" key="8">
    <source>
        <dbReference type="Proteomes" id="UP000466906"/>
    </source>
</evidence>
<dbReference type="InterPro" id="IPR001867">
    <property type="entry name" value="OmpR/PhoB-type_DNA-bd"/>
</dbReference>
<reference evidence="7 8" key="1">
    <citation type="journal article" date="2019" name="Emerg. Microbes Infect.">
        <title>Comprehensive subspecies identification of 175 nontuberculous mycobacteria species based on 7547 genomic profiles.</title>
        <authorList>
            <person name="Matsumoto Y."/>
            <person name="Kinjo T."/>
            <person name="Motooka D."/>
            <person name="Nabeya D."/>
            <person name="Jung N."/>
            <person name="Uechi K."/>
            <person name="Horii T."/>
            <person name="Iida T."/>
            <person name="Fujita J."/>
            <person name="Nakamura S."/>
        </authorList>
    </citation>
    <scope>NUCLEOTIDE SEQUENCE [LARGE SCALE GENOMIC DNA]</scope>
    <source>
        <strain evidence="7 8">JCM 12272</strain>
    </source>
</reference>
<proteinExistence type="inferred from homology"/>
<dbReference type="PANTHER" id="PTHR35807:SF1">
    <property type="entry name" value="TRANSCRIPTIONAL REGULATOR REDD"/>
    <property type="match status" value="1"/>
</dbReference>
<evidence type="ECO:0000256" key="4">
    <source>
        <dbReference type="ARBA" id="ARBA00023163"/>
    </source>
</evidence>
<dbReference type="SMART" id="SM00862">
    <property type="entry name" value="Trans_reg_C"/>
    <property type="match status" value="1"/>
</dbReference>
<dbReference type="Pfam" id="PF13191">
    <property type="entry name" value="AAA_16"/>
    <property type="match status" value="1"/>
</dbReference>
<dbReference type="InterPro" id="IPR036388">
    <property type="entry name" value="WH-like_DNA-bd_sf"/>
</dbReference>
<evidence type="ECO:0000259" key="6">
    <source>
        <dbReference type="PROSITE" id="PS51755"/>
    </source>
</evidence>
<dbReference type="CDD" id="cd15831">
    <property type="entry name" value="BTAD"/>
    <property type="match status" value="1"/>
</dbReference>
<evidence type="ECO:0000256" key="2">
    <source>
        <dbReference type="ARBA" id="ARBA00023015"/>
    </source>
</evidence>
<dbReference type="KEGG" id="malv:MALV_38480"/>
<dbReference type="GO" id="GO:0006355">
    <property type="term" value="P:regulation of DNA-templated transcription"/>
    <property type="evidence" value="ECO:0007669"/>
    <property type="project" value="InterPro"/>
</dbReference>
<evidence type="ECO:0000313" key="7">
    <source>
        <dbReference type="EMBL" id="BBX28723.1"/>
    </source>
</evidence>
<dbReference type="AlphaFoldDB" id="A0A6N4UY16"/>
<gene>
    <name evidence="7" type="ORF">MALV_38480</name>
</gene>
<feature type="DNA-binding region" description="OmpR/PhoB-type" evidence="5">
    <location>
        <begin position="1"/>
        <end position="103"/>
    </location>
</feature>
<evidence type="ECO:0000256" key="3">
    <source>
        <dbReference type="ARBA" id="ARBA00023125"/>
    </source>
</evidence>
<dbReference type="InterPro" id="IPR051677">
    <property type="entry name" value="AfsR-DnrI-RedD_regulator"/>
</dbReference>
<comment type="similarity">
    <text evidence="1">Belongs to the AfsR/DnrI/RedD regulatory family.</text>
</comment>
<evidence type="ECO:0000256" key="5">
    <source>
        <dbReference type="PROSITE-ProRule" id="PRU01091"/>
    </source>
</evidence>
<dbReference type="InterPro" id="IPR016032">
    <property type="entry name" value="Sig_transdc_resp-reg_C-effctor"/>
</dbReference>
<dbReference type="Gene3D" id="1.25.40.10">
    <property type="entry name" value="Tetratricopeptide repeat domain"/>
    <property type="match status" value="1"/>
</dbReference>
<dbReference type="PROSITE" id="PS51755">
    <property type="entry name" value="OMPR_PHOB"/>
    <property type="match status" value="1"/>
</dbReference>
<dbReference type="PANTHER" id="PTHR35807">
    <property type="entry name" value="TRANSCRIPTIONAL REGULATOR REDD-RELATED"/>
    <property type="match status" value="1"/>
</dbReference>
<accession>A0A6N4UY16</accession>
<protein>
    <submittedName>
        <fullName evidence="7">ATPase AAA</fullName>
    </submittedName>
</protein>
<feature type="domain" description="OmpR/PhoB-type" evidence="6">
    <location>
        <begin position="1"/>
        <end position="103"/>
    </location>
</feature>
<dbReference type="InterPro" id="IPR005158">
    <property type="entry name" value="BTAD"/>
</dbReference>
<dbReference type="GO" id="GO:0003677">
    <property type="term" value="F:DNA binding"/>
    <property type="evidence" value="ECO:0007669"/>
    <property type="project" value="UniProtKB-UniRule"/>
</dbReference>
<keyword evidence="2" id="KW-0805">Transcription regulation</keyword>
<dbReference type="Proteomes" id="UP000466906">
    <property type="component" value="Chromosome"/>
</dbReference>
<keyword evidence="8" id="KW-1185">Reference proteome</keyword>
<dbReference type="Pfam" id="PF00486">
    <property type="entry name" value="Trans_reg_C"/>
    <property type="match status" value="1"/>
</dbReference>
<dbReference type="Pfam" id="PF03704">
    <property type="entry name" value="BTAD"/>
    <property type="match status" value="1"/>
</dbReference>
<dbReference type="GO" id="GO:0000160">
    <property type="term" value="P:phosphorelay signal transduction system"/>
    <property type="evidence" value="ECO:0007669"/>
    <property type="project" value="InterPro"/>
</dbReference>
<dbReference type="SUPFAM" id="SSF46894">
    <property type="entry name" value="C-terminal effector domain of the bipartite response regulators"/>
    <property type="match status" value="1"/>
</dbReference>
<organism evidence="7 8">
    <name type="scientific">Mycolicibacterium alvei</name>
    <dbReference type="NCBI Taxonomy" id="67081"/>
    <lineage>
        <taxon>Bacteria</taxon>
        <taxon>Bacillati</taxon>
        <taxon>Actinomycetota</taxon>
        <taxon>Actinomycetes</taxon>
        <taxon>Mycobacteriales</taxon>
        <taxon>Mycobacteriaceae</taxon>
        <taxon>Mycolicibacterium</taxon>
    </lineage>
</organism>
<evidence type="ECO:0000256" key="1">
    <source>
        <dbReference type="ARBA" id="ARBA00005820"/>
    </source>
</evidence>